<comment type="caution">
    <text evidence="4">The sequence shown here is derived from an EMBL/GenBank/DDBJ whole genome shotgun (WGS) entry which is preliminary data.</text>
</comment>
<dbReference type="EMBL" id="PYGA01000025">
    <property type="protein sequence ID" value="PSK89676.1"/>
    <property type="molecule type" value="Genomic_DNA"/>
</dbReference>
<dbReference type="SUPFAM" id="SSF51735">
    <property type="entry name" value="NAD(P)-binding Rossmann-fold domains"/>
    <property type="match status" value="1"/>
</dbReference>
<accession>A0A2P8CXN1</accession>
<dbReference type="Gene3D" id="3.90.180.10">
    <property type="entry name" value="Medium-chain alcohol dehydrogenases, catalytic domain"/>
    <property type="match status" value="1"/>
</dbReference>
<keyword evidence="1" id="KW-0521">NADP</keyword>
<dbReference type="Pfam" id="PF00107">
    <property type="entry name" value="ADH_zinc_N"/>
    <property type="match status" value="1"/>
</dbReference>
<dbReference type="GO" id="GO:0070402">
    <property type="term" value="F:NADPH binding"/>
    <property type="evidence" value="ECO:0007669"/>
    <property type="project" value="TreeGrafter"/>
</dbReference>
<dbReference type="OrthoDB" id="9780520at2"/>
<keyword evidence="2" id="KW-0560">Oxidoreductase</keyword>
<dbReference type="InterPro" id="IPR020843">
    <property type="entry name" value="ER"/>
</dbReference>
<name>A0A2P8CXN1_9ACTN</name>
<dbReference type="InterPro" id="IPR011032">
    <property type="entry name" value="GroES-like_sf"/>
</dbReference>
<sequence>MRQITVTRFGGPEVLAAVEGPDPVAGPGEVVVHLAATDVMFFDTLVRSGWAAGVLPTAPPYVPGSGGAGRVAEVGAGVDPAWIGRRVLARTGTGAGESVNPVGGYAERATAAADELIPVPDALGLEEAAALLHDSPTALQLMAAARVAPGERVLVAAAAGGAGTLLVQLAAAAGARVVAAARGAHKLRLASELGAEAAVDYSEDGWAERVRAATGGGADVVFDGAGGRLGRAAFDATAPGGRFLTYGNSDGTFAEIDPRAAEERGATVTGLFDLPPVDAAATRLQVAEALELAVAGRLRPVIGQTYPLERAAEAHTALAARTTVGKSLLLP</sequence>
<evidence type="ECO:0000259" key="3">
    <source>
        <dbReference type="SMART" id="SM00829"/>
    </source>
</evidence>
<dbReference type="InterPro" id="IPR036291">
    <property type="entry name" value="NAD(P)-bd_dom_sf"/>
</dbReference>
<dbReference type="RefSeq" id="WP_106586121.1">
    <property type="nucleotide sequence ID" value="NZ_PYGA01000025.1"/>
</dbReference>
<proteinExistence type="predicted"/>
<dbReference type="Proteomes" id="UP000240542">
    <property type="component" value="Unassembled WGS sequence"/>
</dbReference>
<evidence type="ECO:0000256" key="1">
    <source>
        <dbReference type="ARBA" id="ARBA00022857"/>
    </source>
</evidence>
<organism evidence="4 5">
    <name type="scientific">Murinocardiopsis flavida</name>
    <dbReference type="NCBI Taxonomy" id="645275"/>
    <lineage>
        <taxon>Bacteria</taxon>
        <taxon>Bacillati</taxon>
        <taxon>Actinomycetota</taxon>
        <taxon>Actinomycetes</taxon>
        <taxon>Streptosporangiales</taxon>
        <taxon>Nocardiopsidaceae</taxon>
        <taxon>Murinocardiopsis</taxon>
    </lineage>
</organism>
<dbReference type="AlphaFoldDB" id="A0A2P8CXN1"/>
<dbReference type="SMART" id="SM00829">
    <property type="entry name" value="PKS_ER"/>
    <property type="match status" value="1"/>
</dbReference>
<dbReference type="Gene3D" id="3.40.50.720">
    <property type="entry name" value="NAD(P)-binding Rossmann-like Domain"/>
    <property type="match status" value="1"/>
</dbReference>
<evidence type="ECO:0000313" key="5">
    <source>
        <dbReference type="Proteomes" id="UP000240542"/>
    </source>
</evidence>
<evidence type="ECO:0000256" key="2">
    <source>
        <dbReference type="ARBA" id="ARBA00023002"/>
    </source>
</evidence>
<keyword evidence="5" id="KW-1185">Reference proteome</keyword>
<dbReference type="InterPro" id="IPR013154">
    <property type="entry name" value="ADH-like_N"/>
</dbReference>
<reference evidence="4 5" key="1">
    <citation type="submission" date="2018-03" db="EMBL/GenBank/DDBJ databases">
        <title>Genomic Encyclopedia of Archaeal and Bacterial Type Strains, Phase II (KMG-II): from individual species to whole genera.</title>
        <authorList>
            <person name="Goeker M."/>
        </authorList>
    </citation>
    <scope>NUCLEOTIDE SEQUENCE [LARGE SCALE GENOMIC DNA]</scope>
    <source>
        <strain evidence="4 5">DSM 45312</strain>
    </source>
</reference>
<evidence type="ECO:0000313" key="4">
    <source>
        <dbReference type="EMBL" id="PSK89676.1"/>
    </source>
</evidence>
<dbReference type="InterPro" id="IPR013149">
    <property type="entry name" value="ADH-like_C"/>
</dbReference>
<feature type="domain" description="Enoyl reductase (ER)" evidence="3">
    <location>
        <begin position="10"/>
        <end position="329"/>
    </location>
</feature>
<dbReference type="PANTHER" id="PTHR48106">
    <property type="entry name" value="QUINONE OXIDOREDUCTASE PIG3-RELATED"/>
    <property type="match status" value="1"/>
</dbReference>
<dbReference type="SUPFAM" id="SSF50129">
    <property type="entry name" value="GroES-like"/>
    <property type="match status" value="1"/>
</dbReference>
<protein>
    <submittedName>
        <fullName evidence="4">NADPH2:quinone reductase</fullName>
    </submittedName>
</protein>
<dbReference type="Pfam" id="PF08240">
    <property type="entry name" value="ADH_N"/>
    <property type="match status" value="1"/>
</dbReference>
<dbReference type="GO" id="GO:0016651">
    <property type="term" value="F:oxidoreductase activity, acting on NAD(P)H"/>
    <property type="evidence" value="ECO:0007669"/>
    <property type="project" value="TreeGrafter"/>
</dbReference>
<gene>
    <name evidence="4" type="ORF">CLV63_12570</name>
</gene>